<dbReference type="GO" id="GO:0045259">
    <property type="term" value="C:proton-transporting ATP synthase complex"/>
    <property type="evidence" value="ECO:0007669"/>
    <property type="project" value="InterPro"/>
</dbReference>
<organism evidence="3 4">
    <name type="scientific">Musa acuminata subsp. malaccensis</name>
    <name type="common">Wild banana</name>
    <name type="synonym">Musa malaccensis</name>
    <dbReference type="NCBI Taxonomy" id="214687"/>
    <lineage>
        <taxon>Eukaryota</taxon>
        <taxon>Viridiplantae</taxon>
        <taxon>Streptophyta</taxon>
        <taxon>Embryophyta</taxon>
        <taxon>Tracheophyta</taxon>
        <taxon>Spermatophyta</taxon>
        <taxon>Magnoliopsida</taxon>
        <taxon>Liliopsida</taxon>
        <taxon>Zingiberales</taxon>
        <taxon>Musaceae</taxon>
        <taxon>Musa</taxon>
    </lineage>
</organism>
<dbReference type="InterPro" id="IPR000131">
    <property type="entry name" value="ATP_synth_F1_gsu"/>
</dbReference>
<dbReference type="Proteomes" id="UP000012960">
    <property type="component" value="Unplaced"/>
</dbReference>
<keyword evidence="4" id="KW-1185">Reference proteome</keyword>
<name>A0A804L116_MUSAM</name>
<accession>A0A804L116</accession>
<dbReference type="InParanoid" id="A0A804L116"/>
<evidence type="ECO:0000313" key="4">
    <source>
        <dbReference type="Proteomes" id="UP000012960"/>
    </source>
</evidence>
<evidence type="ECO:0000256" key="1">
    <source>
        <dbReference type="SAM" id="MobiDB-lite"/>
    </source>
</evidence>
<dbReference type="AlphaFoldDB" id="A0A804L116"/>
<reference evidence="2" key="1">
    <citation type="submission" date="2021-03" db="EMBL/GenBank/DDBJ databases">
        <authorList>
            <consortium name="Genoscope - CEA"/>
            <person name="William W."/>
        </authorList>
    </citation>
    <scope>NUCLEOTIDE SEQUENCE</scope>
    <source>
        <strain evidence="2">Doubled-haploid Pahang</strain>
    </source>
</reference>
<dbReference type="EMBL" id="HG996476">
    <property type="protein sequence ID" value="CAG1854788.1"/>
    <property type="molecule type" value="Genomic_DNA"/>
</dbReference>
<evidence type="ECO:0000313" key="2">
    <source>
        <dbReference type="EMBL" id="CAG1854788.1"/>
    </source>
</evidence>
<dbReference type="EnsemblPlants" id="Ma10_t27710.1">
    <property type="protein sequence ID" value="Ma10_p27710.1"/>
    <property type="gene ID" value="Ma10_g27710"/>
</dbReference>
<dbReference type="PANTHER" id="PTHR11693">
    <property type="entry name" value="ATP SYNTHASE GAMMA CHAIN"/>
    <property type="match status" value="1"/>
</dbReference>
<reference evidence="3" key="2">
    <citation type="submission" date="2021-05" db="UniProtKB">
        <authorList>
            <consortium name="EnsemblPlants"/>
        </authorList>
    </citation>
    <scope>IDENTIFICATION</scope>
    <source>
        <strain evidence="3">subsp. malaccensis</strain>
    </source>
</reference>
<sequence>MLYCDPVIAWSNQGLKLFKQDWLSVWKYFVPHRDPSLLPRQWRIATGIQKSYRKSEAIKEKTRLYEAKRRRLKASMADGHTLSEKEVDNEEDNSGEEMDNENEAYVHEAFLADSETGSSNNLSYEISLSGIGRTNVQFTNMIIYHGTNTTEKFASISGCFQVQSDRASFTVITCPTRKCKGARVVKLAPGLPPINLPPSVRVISQSALQNHPTRSAHSYTS</sequence>
<dbReference type="GO" id="GO:0046933">
    <property type="term" value="F:proton-transporting ATP synthase activity, rotational mechanism"/>
    <property type="evidence" value="ECO:0007669"/>
    <property type="project" value="InterPro"/>
</dbReference>
<gene>
    <name evidence="2" type="ORF">GSMUA_330140.1</name>
</gene>
<dbReference type="Gramene" id="Ma10_t27710.1">
    <property type="protein sequence ID" value="Ma10_p27710.1"/>
    <property type="gene ID" value="Ma10_g27710"/>
</dbReference>
<protein>
    <submittedName>
        <fullName evidence="2">(wild Malaysian banana) hypothetical protein</fullName>
    </submittedName>
</protein>
<feature type="region of interest" description="Disordered" evidence="1">
    <location>
        <begin position="77"/>
        <end position="99"/>
    </location>
</feature>
<proteinExistence type="predicted"/>
<dbReference type="PANTHER" id="PTHR11693:SF28">
    <property type="entry name" value="MYB-LIKE DOMAIN-CONTAINING PROTEIN"/>
    <property type="match status" value="1"/>
</dbReference>
<evidence type="ECO:0000313" key="3">
    <source>
        <dbReference type="EnsemblPlants" id="Ma10_p27710.1"/>
    </source>
</evidence>
<feature type="compositionally biased region" description="Acidic residues" evidence="1">
    <location>
        <begin position="87"/>
        <end position="99"/>
    </location>
</feature>